<name>A0AAD4TL47_9MAGN</name>
<dbReference type="GO" id="GO:0003729">
    <property type="term" value="F:mRNA binding"/>
    <property type="evidence" value="ECO:0007669"/>
    <property type="project" value="TreeGrafter"/>
</dbReference>
<feature type="domain" description="C3H1-type" evidence="8">
    <location>
        <begin position="400"/>
        <end position="428"/>
    </location>
</feature>
<evidence type="ECO:0000313" key="9">
    <source>
        <dbReference type="EMBL" id="KAI3959727.1"/>
    </source>
</evidence>
<gene>
    <name evidence="9" type="ORF">MKW98_018827</name>
</gene>
<keyword evidence="5" id="KW-0238">DNA-binding</keyword>
<dbReference type="GO" id="GO:0008270">
    <property type="term" value="F:zinc ion binding"/>
    <property type="evidence" value="ECO:0007669"/>
    <property type="project" value="UniProtKB-KW"/>
</dbReference>
<dbReference type="InterPro" id="IPR000571">
    <property type="entry name" value="Znf_CCCH"/>
</dbReference>
<keyword evidence="1 6" id="KW-0479">Metal-binding</keyword>
<dbReference type="Gene3D" id="4.10.1000.10">
    <property type="entry name" value="Zinc finger, CCCH-type"/>
    <property type="match status" value="2"/>
</dbReference>
<accession>A0AAD4TL47</accession>
<feature type="region of interest" description="Disordered" evidence="7">
    <location>
        <begin position="461"/>
        <end position="514"/>
    </location>
</feature>
<feature type="domain" description="C3H1-type" evidence="8">
    <location>
        <begin position="140"/>
        <end position="168"/>
    </location>
</feature>
<proteinExistence type="predicted"/>
<dbReference type="InterPro" id="IPR050974">
    <property type="entry name" value="Plant_ZF_CCCH"/>
</dbReference>
<evidence type="ECO:0000256" key="7">
    <source>
        <dbReference type="SAM" id="MobiDB-lite"/>
    </source>
</evidence>
<feature type="domain" description="C3H1-type" evidence="8">
    <location>
        <begin position="88"/>
        <end position="116"/>
    </location>
</feature>
<dbReference type="InterPro" id="IPR036855">
    <property type="entry name" value="Znf_CCCH_sf"/>
</dbReference>
<evidence type="ECO:0000256" key="4">
    <source>
        <dbReference type="ARBA" id="ARBA00022833"/>
    </source>
</evidence>
<evidence type="ECO:0000256" key="5">
    <source>
        <dbReference type="ARBA" id="ARBA00023125"/>
    </source>
</evidence>
<dbReference type="PANTHER" id="PTHR12506:SF82">
    <property type="entry name" value="ZINC FINGER CCCH DOMAIN-CONTAINING PROTEIN 64-RELATED"/>
    <property type="match status" value="1"/>
</dbReference>
<feature type="zinc finger region" description="C3H1-type" evidence="6">
    <location>
        <begin position="400"/>
        <end position="428"/>
    </location>
</feature>
<feature type="zinc finger region" description="C3H1-type" evidence="6">
    <location>
        <begin position="349"/>
        <end position="377"/>
    </location>
</feature>
<dbReference type="Pfam" id="PF00642">
    <property type="entry name" value="zf-CCCH"/>
    <property type="match status" value="6"/>
</dbReference>
<organism evidence="9 10">
    <name type="scientific">Papaver atlanticum</name>
    <dbReference type="NCBI Taxonomy" id="357466"/>
    <lineage>
        <taxon>Eukaryota</taxon>
        <taxon>Viridiplantae</taxon>
        <taxon>Streptophyta</taxon>
        <taxon>Embryophyta</taxon>
        <taxon>Tracheophyta</taxon>
        <taxon>Spermatophyta</taxon>
        <taxon>Magnoliopsida</taxon>
        <taxon>Ranunculales</taxon>
        <taxon>Papaveraceae</taxon>
        <taxon>Papaveroideae</taxon>
        <taxon>Papaver</taxon>
    </lineage>
</organism>
<dbReference type="EMBL" id="JAJJMB010000989">
    <property type="protein sequence ID" value="KAI3959727.1"/>
    <property type="molecule type" value="Genomic_DNA"/>
</dbReference>
<sequence length="514" mass="55642">MHMMNHHDRYRFSSISQQSLWPPGVDASSSFSPYFAGTKRTSSEALYHQTYLGTSNTFGQSEAFFSANNLSKRPRFESTSHLPIYPQRPGETDCAHYMLTRTCRFGDTCKFDHPIWVPEGGIPDWKEVPLVPLGDTLPERPGEPACPYFLKTKKCKFGFKCKFNHPKDITKSVDASKTVDLSLLPERPYAPPCSFYMKTGICKFGESCKFHHPKDIQIPITGQENGCAEHDASVGSFDRIMSAKPPFVPFTPASLHNTKGLPVRPGEVDCPFYLKTGSCKYGATCRYSHPERAVINISVAPGLGHAMMTSSASSMNVGLINPAAMVLPTIDPRLGQAGLGLGVAVYPQRPGQMECEFYMKTGDCKFGEKCKYHHPIDRTAATQSMPKQDVKLTLAGLPRREGAVVCPFYMKTGACKYGISCRFDHPPPGEAVAMATVVQGSSSAPLSGKAVAMATIVQGSSSAPQSGEAVAMPTVTQGSSDAAEGGEDDNNNDKEGGDHTPEAAVSFGSTSYPS</sequence>
<reference evidence="9" key="1">
    <citation type="submission" date="2022-04" db="EMBL/GenBank/DDBJ databases">
        <title>A functionally conserved STORR gene fusion in Papaver species that diverged 16.8 million years ago.</title>
        <authorList>
            <person name="Catania T."/>
        </authorList>
    </citation>
    <scope>NUCLEOTIDE SEQUENCE</scope>
    <source>
        <strain evidence="9">S-188037</strain>
    </source>
</reference>
<dbReference type="Proteomes" id="UP001202328">
    <property type="component" value="Unassembled WGS sequence"/>
</dbReference>
<keyword evidence="3 6" id="KW-0863">Zinc-finger</keyword>
<evidence type="ECO:0000256" key="2">
    <source>
        <dbReference type="ARBA" id="ARBA00022737"/>
    </source>
</evidence>
<comment type="caution">
    <text evidence="9">The sequence shown here is derived from an EMBL/GenBank/DDBJ whole genome shotgun (WGS) entry which is preliminary data.</text>
</comment>
<evidence type="ECO:0000313" key="10">
    <source>
        <dbReference type="Proteomes" id="UP001202328"/>
    </source>
</evidence>
<dbReference type="SUPFAM" id="SSF90229">
    <property type="entry name" value="CCCH zinc finger"/>
    <property type="match status" value="6"/>
</dbReference>
<evidence type="ECO:0000256" key="3">
    <source>
        <dbReference type="ARBA" id="ARBA00022771"/>
    </source>
</evidence>
<feature type="domain" description="C3H1-type" evidence="8">
    <location>
        <begin position="349"/>
        <end position="377"/>
    </location>
</feature>
<feature type="zinc finger region" description="C3H1-type" evidence="6">
    <location>
        <begin position="140"/>
        <end position="168"/>
    </location>
</feature>
<evidence type="ECO:0000259" key="8">
    <source>
        <dbReference type="PROSITE" id="PS50103"/>
    </source>
</evidence>
<dbReference type="PANTHER" id="PTHR12506">
    <property type="entry name" value="PROTEIN PHOSPHATASE RELATED"/>
    <property type="match status" value="1"/>
</dbReference>
<dbReference type="Gene3D" id="2.30.30.1190">
    <property type="match status" value="2"/>
</dbReference>
<keyword evidence="2" id="KW-0677">Repeat</keyword>
<dbReference type="PROSITE" id="PS50103">
    <property type="entry name" value="ZF_C3H1"/>
    <property type="match status" value="6"/>
</dbReference>
<dbReference type="GO" id="GO:0003677">
    <property type="term" value="F:DNA binding"/>
    <property type="evidence" value="ECO:0007669"/>
    <property type="project" value="UniProtKB-KW"/>
</dbReference>
<dbReference type="SMART" id="SM00356">
    <property type="entry name" value="ZnF_C3H1"/>
    <property type="match status" value="6"/>
</dbReference>
<protein>
    <recommendedName>
        <fullName evidence="8">C3H1-type domain-containing protein</fullName>
    </recommendedName>
</protein>
<feature type="zinc finger region" description="C3H1-type" evidence="6">
    <location>
        <begin position="88"/>
        <end position="116"/>
    </location>
</feature>
<feature type="zinc finger region" description="C3H1-type" evidence="6">
    <location>
        <begin position="264"/>
        <end position="292"/>
    </location>
</feature>
<dbReference type="FunFam" id="4.10.1000.10:FF:000033">
    <property type="entry name" value="zinc finger CCCH domain-containing protein 37"/>
    <property type="match status" value="1"/>
</dbReference>
<feature type="zinc finger region" description="C3H1-type" evidence="6">
    <location>
        <begin position="187"/>
        <end position="215"/>
    </location>
</feature>
<dbReference type="AlphaFoldDB" id="A0AAD4TL47"/>
<evidence type="ECO:0000256" key="1">
    <source>
        <dbReference type="ARBA" id="ARBA00022723"/>
    </source>
</evidence>
<keyword evidence="10" id="KW-1185">Reference proteome</keyword>
<feature type="domain" description="C3H1-type" evidence="8">
    <location>
        <begin position="187"/>
        <end position="215"/>
    </location>
</feature>
<keyword evidence="4 6" id="KW-0862">Zinc</keyword>
<feature type="domain" description="C3H1-type" evidence="8">
    <location>
        <begin position="264"/>
        <end position="292"/>
    </location>
</feature>
<feature type="compositionally biased region" description="Basic and acidic residues" evidence="7">
    <location>
        <begin position="491"/>
        <end position="501"/>
    </location>
</feature>
<evidence type="ECO:0000256" key="6">
    <source>
        <dbReference type="PROSITE-ProRule" id="PRU00723"/>
    </source>
</evidence>